<sequence>MKEDSVGQSEKIVEACREWGCFRIINHGVPPELMAEMKAAAQSLMELPVEIKRRCYHPVESHGYVSVNKVSPVYESLLACYDSCVPGALDNFLNLMAVSSHLRETVVKYFEAMNEQALDMGRKLGEGMGLKRDLFKDWSSQMRLNKYHFNPEFVGSCALYLRTDPGFLTILQDDEIVGGLEVVHGKTGECVHVDPMPDSPTCQPWRYGYADRDHEYCNPTVAGESPSLEMVSRLVTGGEEDPLVDSQKELVKVLEKKGVEVRAKFGEGDHHAVELMDPTKASAIFVILRDFIFKTCSVSGSVPPSHMPIATGLNPFPTYHSFKIGKTKVFLRAGQMAELDARRAEKLNKAAKTIQRQIRTHITRKWFIDLREASVSIQSILRGRLACKIFDNMKRVAAALKIQTSLRRHLAKIAYTRLELSVLVFQTGLRAMAARNKFRYKRQTKAAIIIQAHWRGHRAFLYYKKLKRASIVTQCRWRGRVGRKELRKLKMIWSNGRLPSVKHKVQCYEGKTRFSTAFFVFGPNDRGTEQPPELVDSQHPRLYNPINFEEYRLLRISNNLPTGAFELLRINS</sequence>
<proteinExistence type="predicted"/>
<accession>A0ACC0HGT3</accession>
<comment type="caution">
    <text evidence="1">The sequence shown here is derived from an EMBL/GenBank/DDBJ whole genome shotgun (WGS) entry which is preliminary data.</text>
</comment>
<reference evidence="1 2" key="1">
    <citation type="journal article" date="2022" name="Plant J.">
        <title>Chromosome-level genome of Camellia lanceoleosa provides a valuable resource for understanding genome evolution and self-incompatibility.</title>
        <authorList>
            <person name="Gong W."/>
            <person name="Xiao S."/>
            <person name="Wang L."/>
            <person name="Liao Z."/>
            <person name="Chang Y."/>
            <person name="Mo W."/>
            <person name="Hu G."/>
            <person name="Li W."/>
            <person name="Zhao G."/>
            <person name="Zhu H."/>
            <person name="Hu X."/>
            <person name="Ji K."/>
            <person name="Xiang X."/>
            <person name="Song Q."/>
            <person name="Yuan D."/>
            <person name="Jin S."/>
            <person name="Zhang L."/>
        </authorList>
    </citation>
    <scope>NUCLEOTIDE SEQUENCE [LARGE SCALE GENOMIC DNA]</scope>
    <source>
        <strain evidence="1">SQ_2022a</strain>
    </source>
</reference>
<gene>
    <name evidence="1" type="ORF">LOK49_LG06G00960</name>
</gene>
<dbReference type="EMBL" id="CM045762">
    <property type="protein sequence ID" value="KAI8012614.1"/>
    <property type="molecule type" value="Genomic_DNA"/>
</dbReference>
<protein>
    <submittedName>
        <fullName evidence="1">Myosin-9</fullName>
    </submittedName>
</protein>
<evidence type="ECO:0000313" key="2">
    <source>
        <dbReference type="Proteomes" id="UP001060215"/>
    </source>
</evidence>
<dbReference type="Proteomes" id="UP001060215">
    <property type="component" value="Chromosome 5"/>
</dbReference>
<organism evidence="1 2">
    <name type="scientific">Camellia lanceoleosa</name>
    <dbReference type="NCBI Taxonomy" id="1840588"/>
    <lineage>
        <taxon>Eukaryota</taxon>
        <taxon>Viridiplantae</taxon>
        <taxon>Streptophyta</taxon>
        <taxon>Embryophyta</taxon>
        <taxon>Tracheophyta</taxon>
        <taxon>Spermatophyta</taxon>
        <taxon>Magnoliopsida</taxon>
        <taxon>eudicotyledons</taxon>
        <taxon>Gunneridae</taxon>
        <taxon>Pentapetalae</taxon>
        <taxon>asterids</taxon>
        <taxon>Ericales</taxon>
        <taxon>Theaceae</taxon>
        <taxon>Camellia</taxon>
    </lineage>
</organism>
<evidence type="ECO:0000313" key="1">
    <source>
        <dbReference type="EMBL" id="KAI8012614.1"/>
    </source>
</evidence>
<keyword evidence="2" id="KW-1185">Reference proteome</keyword>
<name>A0ACC0HGT3_9ERIC</name>